<evidence type="ECO:0000256" key="6">
    <source>
        <dbReference type="ARBA" id="ARBA00022512"/>
    </source>
</evidence>
<evidence type="ECO:0000256" key="13">
    <source>
        <dbReference type="RuleBase" id="RU000589"/>
    </source>
</evidence>
<dbReference type="OrthoDB" id="2019149at2759"/>
<dbReference type="SUPFAM" id="SSF101148">
    <property type="entry name" value="Plant invertase/pectin methylesterase inhibitor"/>
    <property type="match status" value="1"/>
</dbReference>
<dbReference type="Proteomes" id="UP000428333">
    <property type="component" value="Linkage Group LG07"/>
</dbReference>
<dbReference type="PANTHER" id="PTHR31707">
    <property type="entry name" value="PECTINESTERASE"/>
    <property type="match status" value="1"/>
</dbReference>
<dbReference type="Gene3D" id="2.160.20.10">
    <property type="entry name" value="Single-stranded right-handed beta-helix, Pectin lyase-like"/>
    <property type="match status" value="2"/>
</dbReference>
<dbReference type="GO" id="GO:0030599">
    <property type="term" value="F:pectinesterase activity"/>
    <property type="evidence" value="ECO:0007669"/>
    <property type="project" value="UniProtKB-UniRule"/>
</dbReference>
<sequence>MAKKKAAILGVSSILLVAMVVAVAVTATRKTATSSNDSSTGSSSEISTSAKAVKQICQPTDYKETCEETLSEAAGNTTDPQKLVQVAFNVTITHIREAIKNSSLLHKLATDPRAQDALENCHELLDFSINDLKKSFETVGSFNVTKMDEYMSDLKTWLSASITYQQTCLDGFENTTGDSGEEMKKLLQLSGELTSNGLAIVTELSQVLSTYQLPANMRRLLSKEDNAETVVDADGVPSWVGDAGRRLLSATPATVTPNVVVAQDGSGKYKTINAALAEVPKNGNSTFVIYVKAGADGERFMAKDIGIENSAGAEKHQAVALRVSSDRAILYNCQLDGYQDTLYAHAHRQFYRDCTISGTVDFIFGDAAVVFQNCKLVINKPLENQSCMVTAQGRTDKRGVTGIVLQNCTITASPEYQAVQAQFKSYLGRPWKNFSRTIVMQSDIEGIIDPTGWAPWIGTINLDTLWYAEFGNRGAGAKKTGRVKWAGIQKKITADVAATFTPSKFIDGNTWIPATGVPYSPDMIQV</sequence>
<evidence type="ECO:0000313" key="15">
    <source>
        <dbReference type="EMBL" id="KAE9455189.1"/>
    </source>
</evidence>
<dbReference type="AlphaFoldDB" id="A0A6A4LIQ1"/>
<evidence type="ECO:0000256" key="8">
    <source>
        <dbReference type="ARBA" id="ARBA00022801"/>
    </source>
</evidence>
<protein>
    <recommendedName>
        <fullName evidence="5 13">Pectinesterase</fullName>
        <ecNumber evidence="5 13">3.1.1.11</ecNumber>
    </recommendedName>
</protein>
<dbReference type="FunFam" id="2.160.20.10:FF:000029">
    <property type="entry name" value="Pectinesterase 4"/>
    <property type="match status" value="1"/>
</dbReference>
<dbReference type="UniPathway" id="UPA00545">
    <property type="reaction ID" value="UER00823"/>
</dbReference>
<name>A0A6A4LIQ1_9ERIC</name>
<evidence type="ECO:0000256" key="9">
    <source>
        <dbReference type="ARBA" id="ARBA00023085"/>
    </source>
</evidence>
<dbReference type="Pfam" id="PF04043">
    <property type="entry name" value="PMEI"/>
    <property type="match status" value="1"/>
</dbReference>
<dbReference type="FunFam" id="1.20.140.40:FF:000001">
    <property type="entry name" value="Pectinesterase"/>
    <property type="match status" value="1"/>
</dbReference>
<evidence type="ECO:0000313" key="16">
    <source>
        <dbReference type="Proteomes" id="UP000428333"/>
    </source>
</evidence>
<evidence type="ECO:0000259" key="14">
    <source>
        <dbReference type="SMART" id="SM00856"/>
    </source>
</evidence>
<dbReference type="GO" id="GO:0004857">
    <property type="term" value="F:enzyme inhibitor activity"/>
    <property type="evidence" value="ECO:0007669"/>
    <property type="project" value="InterPro"/>
</dbReference>
<dbReference type="Gene3D" id="1.20.140.40">
    <property type="entry name" value="Invertase/pectin methylesterase inhibitor family protein"/>
    <property type="match status" value="1"/>
</dbReference>
<dbReference type="NCBIfam" id="TIGR01614">
    <property type="entry name" value="PME_inhib"/>
    <property type="match status" value="1"/>
</dbReference>
<keyword evidence="16" id="KW-1185">Reference proteome</keyword>
<dbReference type="CDD" id="cd15798">
    <property type="entry name" value="PMEI-like_3"/>
    <property type="match status" value="1"/>
</dbReference>
<accession>A0A6A4LIQ1</accession>
<comment type="subcellular location">
    <subcellularLocation>
        <location evidence="1">Secreted</location>
        <location evidence="1">Cell wall</location>
    </subcellularLocation>
</comment>
<dbReference type="InterPro" id="IPR000070">
    <property type="entry name" value="Pectinesterase_cat"/>
</dbReference>
<keyword evidence="13" id="KW-0732">Signal</keyword>
<evidence type="ECO:0000256" key="1">
    <source>
        <dbReference type="ARBA" id="ARBA00004191"/>
    </source>
</evidence>
<dbReference type="Pfam" id="PF01095">
    <property type="entry name" value="Pectinesterase"/>
    <property type="match status" value="1"/>
</dbReference>
<dbReference type="PROSITE" id="PS00503">
    <property type="entry name" value="PECTINESTERASE_2"/>
    <property type="match status" value="1"/>
</dbReference>
<evidence type="ECO:0000256" key="3">
    <source>
        <dbReference type="ARBA" id="ARBA00006027"/>
    </source>
</evidence>
<dbReference type="EC" id="3.1.1.11" evidence="5 13"/>
<evidence type="ECO:0000256" key="2">
    <source>
        <dbReference type="ARBA" id="ARBA00005184"/>
    </source>
</evidence>
<keyword evidence="10" id="KW-0961">Cell wall biogenesis/degradation</keyword>
<comment type="pathway">
    <text evidence="2 13">Glycan metabolism; pectin degradation; 2-dehydro-3-deoxy-D-gluconate from pectin: step 1/5.</text>
</comment>
<proteinExistence type="inferred from homology"/>
<organism evidence="15 16">
    <name type="scientific">Rhododendron williamsianum</name>
    <dbReference type="NCBI Taxonomy" id="262921"/>
    <lineage>
        <taxon>Eukaryota</taxon>
        <taxon>Viridiplantae</taxon>
        <taxon>Streptophyta</taxon>
        <taxon>Embryophyta</taxon>
        <taxon>Tracheophyta</taxon>
        <taxon>Spermatophyta</taxon>
        <taxon>Magnoliopsida</taxon>
        <taxon>eudicotyledons</taxon>
        <taxon>Gunneridae</taxon>
        <taxon>Pentapetalae</taxon>
        <taxon>asterids</taxon>
        <taxon>Ericales</taxon>
        <taxon>Ericaceae</taxon>
        <taxon>Ericoideae</taxon>
        <taxon>Rhodoreae</taxon>
        <taxon>Rhododendron</taxon>
    </lineage>
</organism>
<evidence type="ECO:0000256" key="11">
    <source>
        <dbReference type="ARBA" id="ARBA00047928"/>
    </source>
</evidence>
<evidence type="ECO:0000256" key="5">
    <source>
        <dbReference type="ARBA" id="ARBA00013229"/>
    </source>
</evidence>
<comment type="similarity">
    <text evidence="4">In the C-terminal section; belongs to the pectinesterase family.</text>
</comment>
<dbReference type="InterPro" id="IPR033131">
    <property type="entry name" value="Pectinesterase_Asp_AS"/>
</dbReference>
<feature type="non-terminal residue" evidence="15">
    <location>
        <position position="1"/>
    </location>
</feature>
<gene>
    <name evidence="15" type="ORF">C3L33_12908</name>
</gene>
<dbReference type="GO" id="GO:0042545">
    <property type="term" value="P:cell wall modification"/>
    <property type="evidence" value="ECO:0007669"/>
    <property type="project" value="UniProtKB-UniRule"/>
</dbReference>
<feature type="signal peptide" evidence="13">
    <location>
        <begin position="1"/>
        <end position="22"/>
    </location>
</feature>
<comment type="caution">
    <text evidence="15">The sequence shown here is derived from an EMBL/GenBank/DDBJ whole genome shotgun (WGS) entry which is preliminary data.</text>
</comment>
<evidence type="ECO:0000256" key="10">
    <source>
        <dbReference type="ARBA" id="ARBA00023316"/>
    </source>
</evidence>
<dbReference type="SMART" id="SM00856">
    <property type="entry name" value="PMEI"/>
    <property type="match status" value="1"/>
</dbReference>
<dbReference type="EMBL" id="QEFC01001866">
    <property type="protein sequence ID" value="KAE9455189.1"/>
    <property type="molecule type" value="Genomic_DNA"/>
</dbReference>
<evidence type="ECO:0000256" key="12">
    <source>
        <dbReference type="PROSITE-ProRule" id="PRU10040"/>
    </source>
</evidence>
<dbReference type="GO" id="GO:0045490">
    <property type="term" value="P:pectin catabolic process"/>
    <property type="evidence" value="ECO:0007669"/>
    <property type="project" value="UniProtKB-UniRule"/>
</dbReference>
<evidence type="ECO:0000256" key="4">
    <source>
        <dbReference type="ARBA" id="ARBA00007786"/>
    </source>
</evidence>
<dbReference type="InterPro" id="IPR006501">
    <property type="entry name" value="Pectinesterase_inhib_dom"/>
</dbReference>
<dbReference type="InterPro" id="IPR012334">
    <property type="entry name" value="Pectin_lyas_fold"/>
</dbReference>
<evidence type="ECO:0000256" key="7">
    <source>
        <dbReference type="ARBA" id="ARBA00022525"/>
    </source>
</evidence>
<feature type="domain" description="Pectinesterase inhibitor" evidence="14">
    <location>
        <begin position="48"/>
        <end position="200"/>
    </location>
</feature>
<comment type="similarity">
    <text evidence="3">In the N-terminal section; belongs to the PMEI family.</text>
</comment>
<feature type="active site" evidence="12">
    <location>
        <position position="361"/>
    </location>
</feature>
<dbReference type="SUPFAM" id="SSF51126">
    <property type="entry name" value="Pectin lyase-like"/>
    <property type="match status" value="1"/>
</dbReference>
<comment type="catalytic activity">
    <reaction evidence="11 13">
        <text>[(1-&gt;4)-alpha-D-galacturonosyl methyl ester](n) + n H2O = [(1-&gt;4)-alpha-D-galacturonosyl](n) + n methanol + n H(+)</text>
        <dbReference type="Rhea" id="RHEA:22380"/>
        <dbReference type="Rhea" id="RHEA-COMP:14570"/>
        <dbReference type="Rhea" id="RHEA-COMP:14573"/>
        <dbReference type="ChEBI" id="CHEBI:15377"/>
        <dbReference type="ChEBI" id="CHEBI:15378"/>
        <dbReference type="ChEBI" id="CHEBI:17790"/>
        <dbReference type="ChEBI" id="CHEBI:140522"/>
        <dbReference type="ChEBI" id="CHEBI:140523"/>
        <dbReference type="EC" id="3.1.1.11"/>
    </reaction>
</comment>
<dbReference type="InterPro" id="IPR035513">
    <property type="entry name" value="Invertase/methylesterase_inhib"/>
</dbReference>
<reference evidence="15 16" key="1">
    <citation type="journal article" date="2019" name="Genome Biol. Evol.">
        <title>The Rhododendron genome and chromosomal organization provide insight into shared whole-genome duplications across the heath family (Ericaceae).</title>
        <authorList>
            <person name="Soza V.L."/>
            <person name="Lindsley D."/>
            <person name="Waalkes A."/>
            <person name="Ramage E."/>
            <person name="Patwardhan R.P."/>
            <person name="Burton J.N."/>
            <person name="Adey A."/>
            <person name="Kumar A."/>
            <person name="Qiu R."/>
            <person name="Shendure J."/>
            <person name="Hall B."/>
        </authorList>
    </citation>
    <scope>NUCLEOTIDE SEQUENCE [LARGE SCALE GENOMIC DNA]</scope>
    <source>
        <strain evidence="15">RSF 1966-606</strain>
    </source>
</reference>
<keyword evidence="8 13" id="KW-0378">Hydrolase</keyword>
<keyword evidence="7" id="KW-0964">Secreted</keyword>
<keyword evidence="9 13" id="KW-0063">Aspartyl esterase</keyword>
<feature type="chain" id="PRO_5025711436" description="Pectinesterase" evidence="13">
    <location>
        <begin position="23"/>
        <end position="526"/>
    </location>
</feature>
<keyword evidence="6" id="KW-0134">Cell wall</keyword>
<dbReference type="InterPro" id="IPR011050">
    <property type="entry name" value="Pectin_lyase_fold/virulence"/>
</dbReference>